<feature type="region of interest" description="Disordered" evidence="1">
    <location>
        <begin position="241"/>
        <end position="264"/>
    </location>
</feature>
<evidence type="ECO:0000313" key="3">
    <source>
        <dbReference type="EMBL" id="KAB3537896.1"/>
    </source>
</evidence>
<keyword evidence="4" id="KW-1185">Reference proteome</keyword>
<accession>A0A6I0FF80</accession>
<gene>
    <name evidence="3" type="primary">cpaB</name>
    <name evidence="3" type="ORF">F8154_02005</name>
</gene>
<feature type="compositionally biased region" description="Basic and acidic residues" evidence="1">
    <location>
        <begin position="241"/>
        <end position="251"/>
    </location>
</feature>
<feature type="domain" description="SAF" evidence="2">
    <location>
        <begin position="37"/>
        <end position="99"/>
    </location>
</feature>
<dbReference type="SMART" id="SM00858">
    <property type="entry name" value="SAF"/>
    <property type="match status" value="1"/>
</dbReference>
<dbReference type="CDD" id="cd11614">
    <property type="entry name" value="SAF_CpaB_FlgA_like"/>
    <property type="match status" value="1"/>
</dbReference>
<proteinExistence type="predicted"/>
<feature type="compositionally biased region" description="Acidic residues" evidence="1">
    <location>
        <begin position="253"/>
        <end position="264"/>
    </location>
</feature>
<dbReference type="EMBL" id="WBZC01000006">
    <property type="protein sequence ID" value="KAB3537896.1"/>
    <property type="molecule type" value="Genomic_DNA"/>
</dbReference>
<dbReference type="InterPro" id="IPR017592">
    <property type="entry name" value="Pilus_assmbl_Flp-typ_CpaB"/>
</dbReference>
<organism evidence="3 4">
    <name type="scientific">Alkaliphilus pronyensis</name>
    <dbReference type="NCBI Taxonomy" id="1482732"/>
    <lineage>
        <taxon>Bacteria</taxon>
        <taxon>Bacillati</taxon>
        <taxon>Bacillota</taxon>
        <taxon>Clostridia</taxon>
        <taxon>Peptostreptococcales</taxon>
        <taxon>Natronincolaceae</taxon>
        <taxon>Alkaliphilus</taxon>
    </lineage>
</organism>
<dbReference type="OrthoDB" id="1953381at2"/>
<evidence type="ECO:0000256" key="1">
    <source>
        <dbReference type="SAM" id="MobiDB-lite"/>
    </source>
</evidence>
<dbReference type="NCBIfam" id="TIGR03177">
    <property type="entry name" value="pilus_cpaB"/>
    <property type="match status" value="1"/>
</dbReference>
<dbReference type="Proteomes" id="UP000432715">
    <property type="component" value="Unassembled WGS sequence"/>
</dbReference>
<evidence type="ECO:0000313" key="4">
    <source>
        <dbReference type="Proteomes" id="UP000432715"/>
    </source>
</evidence>
<comment type="caution">
    <text evidence="3">The sequence shown here is derived from an EMBL/GenBank/DDBJ whole genome shotgun (WGS) entry which is preliminary data.</text>
</comment>
<name>A0A6I0FF80_9FIRM</name>
<evidence type="ECO:0000259" key="2">
    <source>
        <dbReference type="SMART" id="SM00858"/>
    </source>
</evidence>
<dbReference type="InterPro" id="IPR031571">
    <property type="entry name" value="RcpC_dom"/>
</dbReference>
<dbReference type="Pfam" id="PF08666">
    <property type="entry name" value="SAF"/>
    <property type="match status" value="1"/>
</dbReference>
<sequence length="264" mass="29125">MKILKNRTILGIACIVLSLFICFGLTPMFNEAVSSKVSVVRLTKDVAVGDEITSSMLRTVEVGGYNLPNDIIKNRENIVGKYVTVDMKKSDYILPSKLSDVPIAEYGYLDDFTGDKRAISVTLRTFASGLSGKLQMGDIVSVYVADYGNEKETLSPIELKYIKVLAVTLGTGYDTNQNETEEGEEKELPTTITLCVSERQAIMLADLEINGKIHLAFVYRGSDDNTKAFLMKQDEVLEDLAAKESIDKPSPEGEVDNEEEDAIE</sequence>
<protein>
    <submittedName>
        <fullName evidence="3">Flp pilus assembly protein CpaB</fullName>
    </submittedName>
</protein>
<dbReference type="AlphaFoldDB" id="A0A6I0FF80"/>
<reference evidence="3 4" key="1">
    <citation type="submission" date="2019-10" db="EMBL/GenBank/DDBJ databases">
        <title>Alkaliphilus serpentinus sp. nov. and Alkaliphilus pronyensis sp. nov., two novel anaerobic alkaliphilic species isolated from the serpentinized-hosted hydrothermal field of the Prony Bay (New Caledonia).</title>
        <authorList>
            <person name="Postec A."/>
        </authorList>
    </citation>
    <scope>NUCLEOTIDE SEQUENCE [LARGE SCALE GENOMIC DNA]</scope>
    <source>
        <strain evidence="3 4">LacV</strain>
    </source>
</reference>
<dbReference type="Pfam" id="PF16976">
    <property type="entry name" value="RcpC"/>
    <property type="match status" value="1"/>
</dbReference>
<dbReference type="InterPro" id="IPR013974">
    <property type="entry name" value="SAF"/>
</dbReference>